<evidence type="ECO:0000259" key="5">
    <source>
        <dbReference type="PROSITE" id="PS50931"/>
    </source>
</evidence>
<dbReference type="EMBL" id="CP025198">
    <property type="protein sequence ID" value="AXE38977.1"/>
    <property type="molecule type" value="Genomic_DNA"/>
</dbReference>
<dbReference type="PROSITE" id="PS50931">
    <property type="entry name" value="HTH_LYSR"/>
    <property type="match status" value="1"/>
</dbReference>
<keyword evidence="4" id="KW-0804">Transcription</keyword>
<dbReference type="InterPro" id="IPR005119">
    <property type="entry name" value="LysR_subst-bd"/>
</dbReference>
<gene>
    <name evidence="6" type="primary">gltC_1</name>
    <name evidence="6" type="ORF">JS278_01818</name>
</gene>
<protein>
    <submittedName>
        <fullName evidence="6">HTH-type transcriptional regulator GltC</fullName>
    </submittedName>
</protein>
<dbReference type="KEGG" id="acij:JS278_01818"/>
<dbReference type="Gene3D" id="3.40.190.10">
    <property type="entry name" value="Periplasmic binding protein-like II"/>
    <property type="match status" value="2"/>
</dbReference>
<name>A0A344UUM9_9ACTN</name>
<keyword evidence="7" id="KW-1185">Reference proteome</keyword>
<dbReference type="Proteomes" id="UP000251995">
    <property type="component" value="Chromosome"/>
</dbReference>
<dbReference type="GO" id="GO:0003700">
    <property type="term" value="F:DNA-binding transcription factor activity"/>
    <property type="evidence" value="ECO:0007669"/>
    <property type="project" value="InterPro"/>
</dbReference>
<dbReference type="InterPro" id="IPR036390">
    <property type="entry name" value="WH_DNA-bd_sf"/>
</dbReference>
<dbReference type="PANTHER" id="PTHR30346">
    <property type="entry name" value="TRANSCRIPTIONAL DUAL REGULATOR HCAR-RELATED"/>
    <property type="match status" value="1"/>
</dbReference>
<accession>A0A344UUM9</accession>
<evidence type="ECO:0000256" key="1">
    <source>
        <dbReference type="ARBA" id="ARBA00009437"/>
    </source>
</evidence>
<dbReference type="OrthoDB" id="4131546at2"/>
<keyword evidence="3" id="KW-0238">DNA-binding</keyword>
<dbReference type="GO" id="GO:0003677">
    <property type="term" value="F:DNA binding"/>
    <property type="evidence" value="ECO:0007669"/>
    <property type="project" value="UniProtKB-KW"/>
</dbReference>
<evidence type="ECO:0000256" key="2">
    <source>
        <dbReference type="ARBA" id="ARBA00023015"/>
    </source>
</evidence>
<sequence>MDVRHLELLRELEARGSVSAVARATHRTVSAVSQQLRTAHRAFGIQLVEPDGRGIRLTDAGRLLAAGGAHVQTAMAQVQADWDAYRHDPGGPVSVLAFPSAAGLLFPALAAGARGRGIELSLSDVDPAEKDFASLSNDVDIAIAHSLAGPRPVGTGAMEVVELMAEPLDIAMAADHPLANRRRLRADDVKDAAWIGVPRGYPFDTVMTSIAQKAGEPLAIEQRLHDNRVIEALVASSDRLAVLPRLTTPSGTGVVLREITDVPARRFLSAVMRPDRARRLAVRNVLDLVIECVRGVQSASDARAASER</sequence>
<keyword evidence="2" id="KW-0805">Transcription regulation</keyword>
<dbReference type="SUPFAM" id="SSF53850">
    <property type="entry name" value="Periplasmic binding protein-like II"/>
    <property type="match status" value="1"/>
</dbReference>
<dbReference type="SUPFAM" id="SSF46785">
    <property type="entry name" value="Winged helix' DNA-binding domain"/>
    <property type="match status" value="1"/>
</dbReference>
<evidence type="ECO:0000256" key="3">
    <source>
        <dbReference type="ARBA" id="ARBA00023125"/>
    </source>
</evidence>
<reference evidence="6 7" key="1">
    <citation type="submission" date="2017-12" db="EMBL/GenBank/DDBJ databases">
        <title>The whole genome sequence of the Acidipropionibacterium virtanenii sp. nov. type strain JS278.</title>
        <authorList>
            <person name="Laine P."/>
            <person name="Deptula P."/>
            <person name="Varmanen P."/>
            <person name="Auvinen P."/>
        </authorList>
    </citation>
    <scope>NUCLEOTIDE SEQUENCE [LARGE SCALE GENOMIC DNA]</scope>
    <source>
        <strain evidence="6 7">JS278</strain>
    </source>
</reference>
<dbReference type="InterPro" id="IPR000847">
    <property type="entry name" value="LysR_HTH_N"/>
</dbReference>
<proteinExistence type="inferred from homology"/>
<evidence type="ECO:0000256" key="4">
    <source>
        <dbReference type="ARBA" id="ARBA00023163"/>
    </source>
</evidence>
<evidence type="ECO:0000313" key="6">
    <source>
        <dbReference type="EMBL" id="AXE38977.1"/>
    </source>
</evidence>
<organism evidence="6 7">
    <name type="scientific">Acidipropionibacterium virtanenii</name>
    <dbReference type="NCBI Taxonomy" id="2057246"/>
    <lineage>
        <taxon>Bacteria</taxon>
        <taxon>Bacillati</taxon>
        <taxon>Actinomycetota</taxon>
        <taxon>Actinomycetes</taxon>
        <taxon>Propionibacteriales</taxon>
        <taxon>Propionibacteriaceae</taxon>
        <taxon>Acidipropionibacterium</taxon>
    </lineage>
</organism>
<dbReference type="AlphaFoldDB" id="A0A344UUM9"/>
<evidence type="ECO:0000313" key="7">
    <source>
        <dbReference type="Proteomes" id="UP000251995"/>
    </source>
</evidence>
<dbReference type="InterPro" id="IPR036388">
    <property type="entry name" value="WH-like_DNA-bd_sf"/>
</dbReference>
<dbReference type="RefSeq" id="WP_114044900.1">
    <property type="nucleotide sequence ID" value="NZ_CP025198.1"/>
</dbReference>
<feature type="domain" description="HTH lysR-type" evidence="5">
    <location>
        <begin position="1"/>
        <end position="58"/>
    </location>
</feature>
<dbReference type="GO" id="GO:0032993">
    <property type="term" value="C:protein-DNA complex"/>
    <property type="evidence" value="ECO:0007669"/>
    <property type="project" value="TreeGrafter"/>
</dbReference>
<dbReference type="Pfam" id="PF00126">
    <property type="entry name" value="HTH_1"/>
    <property type="match status" value="1"/>
</dbReference>
<comment type="similarity">
    <text evidence="1">Belongs to the LysR transcriptional regulatory family.</text>
</comment>
<dbReference type="Gene3D" id="1.10.10.10">
    <property type="entry name" value="Winged helix-like DNA-binding domain superfamily/Winged helix DNA-binding domain"/>
    <property type="match status" value="1"/>
</dbReference>
<dbReference type="PANTHER" id="PTHR30346:SF29">
    <property type="entry name" value="LYSR SUBSTRATE-BINDING"/>
    <property type="match status" value="1"/>
</dbReference>
<dbReference type="Pfam" id="PF03466">
    <property type="entry name" value="LysR_substrate"/>
    <property type="match status" value="1"/>
</dbReference>